<reference evidence="1 2" key="1">
    <citation type="submission" date="2024-08" db="EMBL/GenBank/DDBJ databases">
        <title>Draft Genome Sequence of Legionella lytica strain DSB2004, Isolated From a Fire Sprinkler System.</title>
        <authorList>
            <person name="Everhart A.D."/>
            <person name="Kidane D.T."/>
            <person name="Farone A.L."/>
            <person name="Farone M.B."/>
        </authorList>
    </citation>
    <scope>NUCLEOTIDE SEQUENCE [LARGE SCALE GENOMIC DNA]</scope>
    <source>
        <strain evidence="1 2">DSB2004</strain>
    </source>
</reference>
<evidence type="ECO:0000313" key="2">
    <source>
        <dbReference type="Proteomes" id="UP001615550"/>
    </source>
</evidence>
<accession>A0ABW8D4F8</accession>
<comment type="caution">
    <text evidence="1">The sequence shown here is derived from an EMBL/GenBank/DDBJ whole genome shotgun (WGS) entry which is preliminary data.</text>
</comment>
<dbReference type="EMBL" id="JBGORX010000001">
    <property type="protein sequence ID" value="MFJ1267592.1"/>
    <property type="molecule type" value="Genomic_DNA"/>
</dbReference>
<proteinExistence type="predicted"/>
<sequence>MKMLCINIYTSYSDYTKNEQTLLWNNEVNQDSQTVRAVFHNDTVIDIPVVAQKRYLNVDEMLEPLRTIQFRGYDECHIVLNTHGAAGVNDLSDEVVKSVVSFISNRDIKITQISALQCNGLKGLTASEYREKHPMTPAHQNVSDKPASMSILQGKLCNLETQIEQSFSIHGFTGAYDPVREKDKVERLLLNGSPTSLSVKTKLAAEEDCHTLQKYIEICKTCTNKTSKEYIQATNALGKLLHKMNQNICLYFQGVQKLDDRNKILLQKVLADSRVEENDVSFGREYKHWLKKHKMGSDERLAVFQGYCPVEPVPRVDIEKNRASFSALCYGHFGYFTKSISKQIAPIPELDRACTF</sequence>
<organism evidence="1 2">
    <name type="scientific">Legionella lytica</name>
    <dbReference type="NCBI Taxonomy" id="96232"/>
    <lineage>
        <taxon>Bacteria</taxon>
        <taxon>Pseudomonadati</taxon>
        <taxon>Pseudomonadota</taxon>
        <taxon>Gammaproteobacteria</taxon>
        <taxon>Legionellales</taxon>
        <taxon>Legionellaceae</taxon>
        <taxon>Legionella</taxon>
    </lineage>
</organism>
<keyword evidence="2" id="KW-1185">Reference proteome</keyword>
<gene>
    <name evidence="1" type="ORF">ACD661_03355</name>
</gene>
<protein>
    <submittedName>
        <fullName evidence="1">Uncharacterized protein</fullName>
    </submittedName>
</protein>
<dbReference type="Proteomes" id="UP001615550">
    <property type="component" value="Unassembled WGS sequence"/>
</dbReference>
<name>A0ABW8D4F8_9GAMM</name>
<dbReference type="RefSeq" id="WP_400186296.1">
    <property type="nucleotide sequence ID" value="NZ_JBGORX010000001.1"/>
</dbReference>
<evidence type="ECO:0000313" key="1">
    <source>
        <dbReference type="EMBL" id="MFJ1267592.1"/>
    </source>
</evidence>